<evidence type="ECO:0000256" key="1">
    <source>
        <dbReference type="ARBA" id="ARBA00004651"/>
    </source>
</evidence>
<dbReference type="Gene3D" id="3.40.50.300">
    <property type="entry name" value="P-loop containing nucleotide triphosphate hydrolases"/>
    <property type="match status" value="2"/>
</dbReference>
<keyword evidence="2" id="KW-0813">Transport</keyword>
<dbReference type="Pfam" id="PF00664">
    <property type="entry name" value="ABC_membrane"/>
    <property type="match status" value="2"/>
</dbReference>
<comment type="function">
    <text evidence="10">ABC-type transporter; part of the gene cluster that mediates the biosynthesis of the phomopsins, a group of hexapeptide mycotoxins which infects lupins and causes lupinosis disease in livestock.</text>
</comment>
<dbReference type="Pfam" id="PF24357">
    <property type="entry name" value="TMD0_ABC"/>
    <property type="match status" value="1"/>
</dbReference>
<dbReference type="CDD" id="cd18580">
    <property type="entry name" value="ABC_6TM_ABCC_D2"/>
    <property type="match status" value="1"/>
</dbReference>
<keyword evidence="5" id="KW-0547">Nucleotide-binding</keyword>
<dbReference type="InterPro" id="IPR003593">
    <property type="entry name" value="AAA+_ATPase"/>
</dbReference>
<dbReference type="FunFam" id="1.20.1560.10:FF:000055">
    <property type="entry name" value="ABC multidrug transporter (Eurofung)"/>
    <property type="match status" value="1"/>
</dbReference>
<keyword evidence="8 12" id="KW-0472">Membrane</keyword>
<feature type="transmembrane region" description="Helical" evidence="12">
    <location>
        <begin position="154"/>
        <end position="173"/>
    </location>
</feature>
<dbReference type="PROSITE" id="PS50893">
    <property type="entry name" value="ABC_TRANSPORTER_2"/>
    <property type="match status" value="2"/>
</dbReference>
<dbReference type="SMART" id="SM00382">
    <property type="entry name" value="AAA"/>
    <property type="match status" value="2"/>
</dbReference>
<dbReference type="Pfam" id="PF00005">
    <property type="entry name" value="ABC_tran"/>
    <property type="match status" value="2"/>
</dbReference>
<evidence type="ECO:0000259" key="14">
    <source>
        <dbReference type="PROSITE" id="PS50929"/>
    </source>
</evidence>
<dbReference type="InterPro" id="IPR027417">
    <property type="entry name" value="P-loop_NTPase"/>
</dbReference>
<feature type="transmembrane region" description="Helical" evidence="12">
    <location>
        <begin position="31"/>
        <end position="52"/>
    </location>
</feature>
<dbReference type="PROSITE" id="PS00211">
    <property type="entry name" value="ABC_TRANSPORTER_1"/>
    <property type="match status" value="2"/>
</dbReference>
<keyword evidence="4 12" id="KW-0812">Transmembrane</keyword>
<evidence type="ECO:0000313" key="15">
    <source>
        <dbReference type="EMBL" id="KAJ9155555.1"/>
    </source>
</evidence>
<keyword evidence="16" id="KW-1185">Reference proteome</keyword>
<dbReference type="Gene3D" id="1.20.1560.10">
    <property type="entry name" value="ABC transporter type 1, transmembrane domain"/>
    <property type="match status" value="2"/>
</dbReference>
<dbReference type="InterPro" id="IPR003439">
    <property type="entry name" value="ABC_transporter-like_ATP-bd"/>
</dbReference>
<dbReference type="InterPro" id="IPR036640">
    <property type="entry name" value="ABC1_TM_sf"/>
</dbReference>
<dbReference type="InterPro" id="IPR017871">
    <property type="entry name" value="ABC_transporter-like_CS"/>
</dbReference>
<name>A0AA38S3G4_9PEZI</name>
<dbReference type="InterPro" id="IPR011527">
    <property type="entry name" value="ABC1_TM_dom"/>
</dbReference>
<evidence type="ECO:0000256" key="4">
    <source>
        <dbReference type="ARBA" id="ARBA00022692"/>
    </source>
</evidence>
<dbReference type="Proteomes" id="UP001174694">
    <property type="component" value="Unassembled WGS sequence"/>
</dbReference>
<feature type="transmembrane region" description="Helical" evidence="12">
    <location>
        <begin position="518"/>
        <end position="537"/>
    </location>
</feature>
<evidence type="ECO:0000256" key="2">
    <source>
        <dbReference type="ARBA" id="ARBA00022448"/>
    </source>
</evidence>
<feature type="transmembrane region" description="Helical" evidence="12">
    <location>
        <begin position="1038"/>
        <end position="1057"/>
    </location>
</feature>
<dbReference type="SUPFAM" id="SSF52540">
    <property type="entry name" value="P-loop containing nucleoside triphosphate hydrolases"/>
    <property type="match status" value="2"/>
</dbReference>
<dbReference type="EMBL" id="JANBVO010000003">
    <property type="protein sequence ID" value="KAJ9155555.1"/>
    <property type="molecule type" value="Genomic_DNA"/>
</dbReference>
<evidence type="ECO:0000256" key="11">
    <source>
        <dbReference type="SAM" id="MobiDB-lite"/>
    </source>
</evidence>
<dbReference type="FunFam" id="3.40.50.300:FF:000838">
    <property type="entry name" value="ABC multidrug transporter (Eurofung)"/>
    <property type="match status" value="1"/>
</dbReference>
<evidence type="ECO:0000256" key="5">
    <source>
        <dbReference type="ARBA" id="ARBA00022741"/>
    </source>
</evidence>
<feature type="transmembrane region" description="Helical" evidence="12">
    <location>
        <begin position="1009"/>
        <end position="1031"/>
    </location>
</feature>
<evidence type="ECO:0000313" key="16">
    <source>
        <dbReference type="Proteomes" id="UP001174694"/>
    </source>
</evidence>
<feature type="transmembrane region" description="Helical" evidence="12">
    <location>
        <begin position="98"/>
        <end position="117"/>
    </location>
</feature>
<evidence type="ECO:0000256" key="8">
    <source>
        <dbReference type="ARBA" id="ARBA00023136"/>
    </source>
</evidence>
<evidence type="ECO:0000256" key="3">
    <source>
        <dbReference type="ARBA" id="ARBA00022475"/>
    </source>
</evidence>
<keyword evidence="3" id="KW-1003">Cell membrane</keyword>
<dbReference type="CDD" id="cd03244">
    <property type="entry name" value="ABCC_MRP_domain2"/>
    <property type="match status" value="1"/>
</dbReference>
<dbReference type="FunFam" id="1.20.1560.10:FF:000066">
    <property type="entry name" value="ABC multidrug transporter (Eurofung)"/>
    <property type="match status" value="1"/>
</dbReference>
<accession>A0AA38S3G4</accession>
<dbReference type="CDD" id="cd03250">
    <property type="entry name" value="ABCC_MRP_domain1"/>
    <property type="match status" value="1"/>
</dbReference>
<feature type="domain" description="ABC transmembrane type-1" evidence="14">
    <location>
        <begin position="901"/>
        <end position="1180"/>
    </location>
</feature>
<feature type="transmembrane region" description="Helical" evidence="12">
    <location>
        <begin position="487"/>
        <end position="511"/>
    </location>
</feature>
<feature type="domain" description="ABC transporter" evidence="13">
    <location>
        <begin position="1217"/>
        <end position="1451"/>
    </location>
</feature>
<feature type="transmembrane region" description="Helical" evidence="12">
    <location>
        <begin position="129"/>
        <end position="148"/>
    </location>
</feature>
<organism evidence="15 16">
    <name type="scientific">Pleurostoma richardsiae</name>
    <dbReference type="NCBI Taxonomy" id="41990"/>
    <lineage>
        <taxon>Eukaryota</taxon>
        <taxon>Fungi</taxon>
        <taxon>Dikarya</taxon>
        <taxon>Ascomycota</taxon>
        <taxon>Pezizomycotina</taxon>
        <taxon>Sordariomycetes</taxon>
        <taxon>Sordariomycetidae</taxon>
        <taxon>Calosphaeriales</taxon>
        <taxon>Pleurostomataceae</taxon>
        <taxon>Pleurostoma</taxon>
    </lineage>
</organism>
<evidence type="ECO:0000256" key="10">
    <source>
        <dbReference type="ARBA" id="ARBA00059074"/>
    </source>
</evidence>
<evidence type="ECO:0000256" key="9">
    <source>
        <dbReference type="ARBA" id="ARBA00023180"/>
    </source>
</evidence>
<evidence type="ECO:0000256" key="7">
    <source>
        <dbReference type="ARBA" id="ARBA00022989"/>
    </source>
</evidence>
<comment type="subcellular location">
    <subcellularLocation>
        <location evidence="1">Cell membrane</location>
        <topology evidence="1">Multi-pass membrane protein</topology>
    </subcellularLocation>
</comment>
<feature type="domain" description="ABC transmembrane type-1" evidence="14">
    <location>
        <begin position="274"/>
        <end position="548"/>
    </location>
</feature>
<feature type="transmembrane region" description="Helical" evidence="12">
    <location>
        <begin position="305"/>
        <end position="327"/>
    </location>
</feature>
<feature type="transmembrane region" description="Helical" evidence="12">
    <location>
        <begin position="892"/>
        <end position="915"/>
    </location>
</feature>
<feature type="transmembrane region" description="Helical" evidence="12">
    <location>
        <begin position="266"/>
        <end position="285"/>
    </location>
</feature>
<feature type="transmembrane region" description="Helical" evidence="12">
    <location>
        <begin position="935"/>
        <end position="960"/>
    </location>
</feature>
<dbReference type="InterPro" id="IPR044726">
    <property type="entry name" value="ABCC_6TM_D2"/>
</dbReference>
<dbReference type="CDD" id="cd18579">
    <property type="entry name" value="ABC_6TM_ABCC_D1"/>
    <property type="match status" value="1"/>
</dbReference>
<evidence type="ECO:0000256" key="6">
    <source>
        <dbReference type="ARBA" id="ARBA00022840"/>
    </source>
</evidence>
<feature type="transmembrane region" description="Helical" evidence="12">
    <location>
        <begin position="972"/>
        <end position="989"/>
    </location>
</feature>
<feature type="domain" description="ABC transporter" evidence="13">
    <location>
        <begin position="622"/>
        <end position="848"/>
    </location>
</feature>
<evidence type="ECO:0000259" key="13">
    <source>
        <dbReference type="PROSITE" id="PS50893"/>
    </source>
</evidence>
<evidence type="ECO:0000256" key="12">
    <source>
        <dbReference type="SAM" id="Phobius"/>
    </source>
</evidence>
<dbReference type="PANTHER" id="PTHR24223:SF399">
    <property type="entry name" value="ABC TRANSPORTER ATNG"/>
    <property type="match status" value="1"/>
</dbReference>
<gene>
    <name evidence="15" type="ORF">NKR23_g1774</name>
</gene>
<dbReference type="InterPro" id="IPR050173">
    <property type="entry name" value="ABC_transporter_C-like"/>
</dbReference>
<feature type="region of interest" description="Disordered" evidence="11">
    <location>
        <begin position="849"/>
        <end position="874"/>
    </location>
</feature>
<comment type="caution">
    <text evidence="15">The sequence shown here is derived from an EMBL/GenBank/DDBJ whole genome shotgun (WGS) entry which is preliminary data.</text>
</comment>
<protein>
    <submittedName>
        <fullName evidence="15">ABC multidrug transporter</fullName>
    </submittedName>
</protein>
<dbReference type="InterPro" id="IPR044746">
    <property type="entry name" value="ABCC_6TM_D1"/>
</dbReference>
<keyword evidence="9" id="KW-0325">Glycoprotein</keyword>
<dbReference type="InterPro" id="IPR056227">
    <property type="entry name" value="TMD0_ABC"/>
</dbReference>
<dbReference type="SUPFAM" id="SSF90123">
    <property type="entry name" value="ABC transporter transmembrane region"/>
    <property type="match status" value="2"/>
</dbReference>
<dbReference type="PANTHER" id="PTHR24223">
    <property type="entry name" value="ATP-BINDING CASSETTE SUB-FAMILY C"/>
    <property type="match status" value="1"/>
</dbReference>
<sequence>MEKVGSDDADARFGPHLAGEFDFTLLFEQSILSILPSSLFIIAAAYRVATLYRKGTQVRAGHSLWLKLVCSVALIAVQVATVVLWSTTTGAARNETSIAASALGLVAALHIAVLEFLEHTRSIRPSVLLTCYIFLSVLLDIAQARSLWLRSELHTLAGVFVVSLILKTILLVLEEVPKTALLTEKSKGIAPESTSGLINRSVFWWLNSLFKQGYRALISPGDLSPLEEKLLSDSLLSSIQRRWMQVDKTSKHALLKATLVTFRLQLGAAVIPRLVFAGFLFAQPFLINRIVRFVSQSPSEFDHQIIGGLIGATALVYCGIAFTRCAYKHLTYQLMTMIRGGLISLIFQKTLQLDTDAITDSAPVTLMSTDIDGITLGFQNIHEIWGDLVQVAIGLYLLQTQVGNAGFLVVVPAFISSVIVHFMSKGLGPARVTWNLGVQKRVAVTSSMLSQIKSLKMMGLADYMERCIQGLRVAEVDLSKKFRGYMVWLNVIANGVAMIAPVSVIIAAVYLTRNAGLGVAEAFTALSIMVVVSFPLAELLAVFPSFMASVACFGRIQAFLLLDERKDYRLFLEEYSSSSVSQVGLRSVSQGSSDIELEPVRPGSTLPSLVREARDKDGAPIVEVAGAAFYTRDETEILHDIALSIPPSQLTVITGRVGCGKSTLLKAILGEMPAASGSVVVRTQSVAYCDQTPWLMNKSVRENVIGTSEFDEERYSRVVKACALNQDFDTLPDGDESIVGSGGIALSGGQRQRVALARAVYSRKKLLLLDDVFSGLDNTTSNAVFNRLLGSEGLLRHSGITVVLATHAVKFLPYADFITVLDSGSIKLNQVKYDMLDHEVWGIEESARGEISESAGSGTTEAKASKPPKTPAVKVAEPDTTRQTGDFGLYKFYFKSVGYTMCFIVIGLSTVYIFSSKLTQIWVRIWTERGTTANRGFYVGIYSLFAVIPCVAVYLTVWFYLIRVIPKSAQHLHLMLLEAVLAAPLYFFTTTDSGVTLNRFSQDMTLVDQVLPIACFTFIFDVLSVIAEAALIASGATYVAAIIPFCMAALYVLQKFYLRTSRQIRYLDLEAKSPLYTHFTETLSGLATIRAFGWKPAFMRISSVLLDNSQKPYYLLYCIQRWLNVVLDLFVAGMALILVAFALNFRSTTTGGAIGLAMLNIINFNTSLSQLINSWTNLETSLGAIARLRSFLAETPRESQEGERQVPPPGWPTGGAIEFRNITASYSPTTEPVLHNVSLTIKPGQKVGICGRTGSGKSSLILTLLHLLDLQEGSIRIDGIDLSLLPRQTIRSLLTTLPQDPVRLAGTVRENLDPHRSAPGDADLVSALARANVWAAVEARGGLDADMERLGLSGGQQQLFCLARAILHRRSSGVLVLDEATSSVDRETDGEIRRVVAEEFKGCTVVEVAHHLEAIAEYDVVVVMRDGRVAEVGDPRELLAGQTMFRALWDSQRG</sequence>
<proteinExistence type="predicted"/>
<dbReference type="GO" id="GO:0140359">
    <property type="term" value="F:ABC-type transporter activity"/>
    <property type="evidence" value="ECO:0007669"/>
    <property type="project" value="InterPro"/>
</dbReference>
<keyword evidence="7 12" id="KW-1133">Transmembrane helix</keyword>
<feature type="transmembrane region" description="Helical" evidence="12">
    <location>
        <begin position="1122"/>
        <end position="1143"/>
    </location>
</feature>
<dbReference type="PROSITE" id="PS50929">
    <property type="entry name" value="ABC_TM1F"/>
    <property type="match status" value="2"/>
</dbReference>
<reference evidence="15" key="1">
    <citation type="submission" date="2022-07" db="EMBL/GenBank/DDBJ databases">
        <title>Fungi with potential for degradation of polypropylene.</title>
        <authorList>
            <person name="Gostincar C."/>
        </authorList>
    </citation>
    <scope>NUCLEOTIDE SEQUENCE</scope>
    <source>
        <strain evidence="15">EXF-13308</strain>
    </source>
</reference>
<keyword evidence="6" id="KW-0067">ATP-binding</keyword>
<dbReference type="GO" id="GO:0005886">
    <property type="term" value="C:plasma membrane"/>
    <property type="evidence" value="ECO:0007669"/>
    <property type="project" value="UniProtKB-SubCell"/>
</dbReference>
<feature type="transmembrane region" description="Helical" evidence="12">
    <location>
        <begin position="405"/>
        <end position="424"/>
    </location>
</feature>
<feature type="transmembrane region" description="Helical" evidence="12">
    <location>
        <begin position="64"/>
        <end position="86"/>
    </location>
</feature>
<dbReference type="GO" id="GO:0005524">
    <property type="term" value="F:ATP binding"/>
    <property type="evidence" value="ECO:0007669"/>
    <property type="project" value="UniProtKB-KW"/>
</dbReference>
<dbReference type="GO" id="GO:0016887">
    <property type="term" value="F:ATP hydrolysis activity"/>
    <property type="evidence" value="ECO:0007669"/>
    <property type="project" value="InterPro"/>
</dbReference>